<protein>
    <submittedName>
        <fullName evidence="2">Uncharacterized protein</fullName>
    </submittedName>
</protein>
<keyword evidence="1" id="KW-0472">Membrane</keyword>
<feature type="transmembrane region" description="Helical" evidence="1">
    <location>
        <begin position="79"/>
        <end position="98"/>
    </location>
</feature>
<name>A0ABT8R1M8_9BACT</name>
<keyword evidence="1" id="KW-1133">Transmembrane helix</keyword>
<evidence type="ECO:0000256" key="1">
    <source>
        <dbReference type="SAM" id="Phobius"/>
    </source>
</evidence>
<sequence>MKVLNVFSQLYIRNKLLTITGWVHVALLLLFFLLMPFDDRLVTGSNPWIKPAKFAASITIFAWTMAWILYYFREKPRRIKIYSTMFAGGMLVEMIIIGTQAARGTTSHFNVFTSPLNAILFSIMGVFITLILITLVVLLIDFFIQKTSLTQPMLWAIRLGLLLMILGSLEGFLMTSMLSHTIGAADGGPGLPGVNWSTVAGDLRVAHFLGMHALQIFPLIAYFLSRFNKTLSLKAKTSLVVCFALVYLLVMNFTLWQAMNKIPLIRMENAIGVLGKK</sequence>
<reference evidence="2" key="1">
    <citation type="submission" date="2023-07" db="EMBL/GenBank/DDBJ databases">
        <title>The genome sequence of Rhodocytophaga aerolata KACC 12507.</title>
        <authorList>
            <person name="Zhang X."/>
        </authorList>
    </citation>
    <scope>NUCLEOTIDE SEQUENCE</scope>
    <source>
        <strain evidence="2">KACC 12507</strain>
    </source>
</reference>
<dbReference type="RefSeq" id="WP_302036807.1">
    <property type="nucleotide sequence ID" value="NZ_JAUKPO010000003.1"/>
</dbReference>
<organism evidence="2 3">
    <name type="scientific">Rhodocytophaga aerolata</name>
    <dbReference type="NCBI Taxonomy" id="455078"/>
    <lineage>
        <taxon>Bacteria</taxon>
        <taxon>Pseudomonadati</taxon>
        <taxon>Bacteroidota</taxon>
        <taxon>Cytophagia</taxon>
        <taxon>Cytophagales</taxon>
        <taxon>Rhodocytophagaceae</taxon>
        <taxon>Rhodocytophaga</taxon>
    </lineage>
</organism>
<accession>A0ABT8R1M8</accession>
<feature type="transmembrane region" description="Helical" evidence="1">
    <location>
        <begin position="118"/>
        <end position="144"/>
    </location>
</feature>
<evidence type="ECO:0000313" key="3">
    <source>
        <dbReference type="Proteomes" id="UP001168528"/>
    </source>
</evidence>
<feature type="transmembrane region" description="Helical" evidence="1">
    <location>
        <begin position="205"/>
        <end position="225"/>
    </location>
</feature>
<gene>
    <name evidence="2" type="ORF">Q0590_07040</name>
</gene>
<dbReference type="Proteomes" id="UP001168528">
    <property type="component" value="Unassembled WGS sequence"/>
</dbReference>
<evidence type="ECO:0000313" key="2">
    <source>
        <dbReference type="EMBL" id="MDO1446001.1"/>
    </source>
</evidence>
<feature type="transmembrane region" description="Helical" evidence="1">
    <location>
        <begin position="54"/>
        <end position="72"/>
    </location>
</feature>
<feature type="transmembrane region" description="Helical" evidence="1">
    <location>
        <begin position="16"/>
        <end position="34"/>
    </location>
</feature>
<dbReference type="EMBL" id="JAUKPO010000003">
    <property type="protein sequence ID" value="MDO1446001.1"/>
    <property type="molecule type" value="Genomic_DNA"/>
</dbReference>
<keyword evidence="1" id="KW-0812">Transmembrane</keyword>
<feature type="transmembrane region" description="Helical" evidence="1">
    <location>
        <begin position="156"/>
        <end position="185"/>
    </location>
</feature>
<feature type="transmembrane region" description="Helical" evidence="1">
    <location>
        <begin position="237"/>
        <end position="259"/>
    </location>
</feature>
<proteinExistence type="predicted"/>
<comment type="caution">
    <text evidence="2">The sequence shown here is derived from an EMBL/GenBank/DDBJ whole genome shotgun (WGS) entry which is preliminary data.</text>
</comment>
<keyword evidence="3" id="KW-1185">Reference proteome</keyword>